<comment type="caution">
    <text evidence="7">The sequence shown here is derived from an EMBL/GenBank/DDBJ whole genome shotgun (WGS) entry which is preliminary data.</text>
</comment>
<feature type="compositionally biased region" description="Pro residues" evidence="5">
    <location>
        <begin position="67"/>
        <end position="79"/>
    </location>
</feature>
<dbReference type="InterPro" id="IPR031307">
    <property type="entry name" value="Ninja_fam"/>
</dbReference>
<feature type="compositionally biased region" description="Low complexity" evidence="5">
    <location>
        <begin position="126"/>
        <end position="136"/>
    </location>
</feature>
<feature type="domain" description="Tify" evidence="6">
    <location>
        <begin position="457"/>
        <end position="493"/>
    </location>
</feature>
<dbReference type="GO" id="GO:0005634">
    <property type="term" value="C:nucleus"/>
    <property type="evidence" value="ECO:0007669"/>
    <property type="project" value="UniProtKB-SubCell"/>
</dbReference>
<proteinExistence type="inferred from homology"/>
<protein>
    <recommendedName>
        <fullName evidence="4">Ninja-family protein</fullName>
    </recommendedName>
    <alternativeName>
        <fullName evidence="4">ABI-binding protein</fullName>
    </alternativeName>
</protein>
<evidence type="ECO:0000256" key="5">
    <source>
        <dbReference type="SAM" id="MobiDB-lite"/>
    </source>
</evidence>
<evidence type="ECO:0000256" key="1">
    <source>
        <dbReference type="ARBA" id="ARBA00004123"/>
    </source>
</evidence>
<feature type="region of interest" description="Disordered" evidence="5">
    <location>
        <begin position="33"/>
        <end position="89"/>
    </location>
</feature>
<feature type="region of interest" description="Disordered" evidence="5">
    <location>
        <begin position="102"/>
        <end position="143"/>
    </location>
</feature>
<dbReference type="EMBL" id="NMUH01001832">
    <property type="protein sequence ID" value="MQL95758.1"/>
    <property type="molecule type" value="Genomic_DNA"/>
</dbReference>
<evidence type="ECO:0000256" key="3">
    <source>
        <dbReference type="ARBA" id="ARBA00023242"/>
    </source>
</evidence>
<evidence type="ECO:0000256" key="2">
    <source>
        <dbReference type="ARBA" id="ARBA00006081"/>
    </source>
</evidence>
<dbReference type="Proteomes" id="UP000652761">
    <property type="component" value="Unassembled WGS sequence"/>
</dbReference>
<dbReference type="PANTHER" id="PTHR31413">
    <property type="entry name" value="AFP HOMOLOG 2"/>
    <property type="match status" value="1"/>
</dbReference>
<evidence type="ECO:0000313" key="8">
    <source>
        <dbReference type="Proteomes" id="UP000652761"/>
    </source>
</evidence>
<dbReference type="OrthoDB" id="667358at2759"/>
<sequence>MALDLIRARCPTMEGAMEEDDGEVELTLGLSVGGSSRKAPMADSVAQGRAAEAKSGEVDFDLGVPVSSPPSSPRPPPPFLHVDRDGGAALDQARRREIHALRRREARRKRDEKKQQHQRRGICRMTGGAAPAATATQLESKCSPEDRIAMEAQEQLVRTKDREARVEALDSVPNHKLSANHSPIPNTDANPDPILNPNCVPFAAQSFPMLAMPYSYPHLQYFPTANGFGIPCMMPCWAPAMSPAADGPRTEGNVFHPVACRAFQPYAPPPDEATNRGSPVSSHADYAVESSAGKGAGVDAVERAPSWTASQGSSSSSAASGHHNASPKGSRSGGRSSSRSGTSDGRSHSGQSPGKHHLHPQRPLPQVTSLPRGQSDNSISSRPTEPDPPPEVRSQTPCPNGGPSPAKPVAPAGGDPGPAPRQAGPRPQLPRMPCVSATGNGPNGRTITGVLYRYTTSEVSIVCACHGSSFSPAEFVQHAGGTDVTHPLRQITVVSS</sequence>
<feature type="region of interest" description="Disordered" evidence="5">
    <location>
        <begin position="305"/>
        <end position="441"/>
    </location>
</feature>
<accession>A0A843VH88</accession>
<dbReference type="AlphaFoldDB" id="A0A843VH88"/>
<dbReference type="Pfam" id="PF16135">
    <property type="entry name" value="TDBD"/>
    <property type="match status" value="1"/>
</dbReference>
<feature type="compositionally biased region" description="Polar residues" evidence="5">
    <location>
        <begin position="366"/>
        <end position="383"/>
    </location>
</feature>
<keyword evidence="3 4" id="KW-0539">Nucleus</keyword>
<name>A0A843VH88_COLES</name>
<evidence type="ECO:0000313" key="7">
    <source>
        <dbReference type="EMBL" id="MQL95758.1"/>
    </source>
</evidence>
<keyword evidence="8" id="KW-1185">Reference proteome</keyword>
<dbReference type="GO" id="GO:0007165">
    <property type="term" value="P:signal transduction"/>
    <property type="evidence" value="ECO:0007669"/>
    <property type="project" value="InterPro"/>
</dbReference>
<comment type="function">
    <text evidence="4">Acts as a negative regulator of abscisic acid (ABA) response.</text>
</comment>
<organism evidence="7 8">
    <name type="scientific">Colocasia esculenta</name>
    <name type="common">Wild taro</name>
    <name type="synonym">Arum esculentum</name>
    <dbReference type="NCBI Taxonomy" id="4460"/>
    <lineage>
        <taxon>Eukaryota</taxon>
        <taxon>Viridiplantae</taxon>
        <taxon>Streptophyta</taxon>
        <taxon>Embryophyta</taxon>
        <taxon>Tracheophyta</taxon>
        <taxon>Spermatophyta</taxon>
        <taxon>Magnoliopsida</taxon>
        <taxon>Liliopsida</taxon>
        <taxon>Araceae</taxon>
        <taxon>Aroideae</taxon>
        <taxon>Colocasieae</taxon>
        <taxon>Colocasia</taxon>
    </lineage>
</organism>
<dbReference type="PANTHER" id="PTHR31413:SF31">
    <property type="entry name" value="NINJA-FAMILY PROTEIN AFP3"/>
    <property type="match status" value="1"/>
</dbReference>
<gene>
    <name evidence="7" type="ORF">Taro_028433</name>
</gene>
<dbReference type="GO" id="GO:0045892">
    <property type="term" value="P:negative regulation of DNA-templated transcription"/>
    <property type="evidence" value="ECO:0007669"/>
    <property type="project" value="TreeGrafter"/>
</dbReference>
<comment type="subcellular location">
    <subcellularLocation>
        <location evidence="1 4">Nucleus</location>
    </subcellularLocation>
</comment>
<feature type="compositionally biased region" description="Low complexity" evidence="5">
    <location>
        <begin position="309"/>
        <end position="350"/>
    </location>
</feature>
<feature type="compositionally biased region" description="Low complexity" evidence="5">
    <location>
        <begin position="420"/>
        <end position="431"/>
    </location>
</feature>
<dbReference type="InterPro" id="IPR032308">
    <property type="entry name" value="TDBD"/>
</dbReference>
<evidence type="ECO:0000259" key="6">
    <source>
        <dbReference type="Pfam" id="PF16135"/>
    </source>
</evidence>
<comment type="similarity">
    <text evidence="2 4">Belongs to the Ninja family.</text>
</comment>
<evidence type="ECO:0000256" key="4">
    <source>
        <dbReference type="RuleBase" id="RU369029"/>
    </source>
</evidence>
<reference evidence="7" key="1">
    <citation type="submission" date="2017-07" db="EMBL/GenBank/DDBJ databases">
        <title>Taro Niue Genome Assembly and Annotation.</title>
        <authorList>
            <person name="Atibalentja N."/>
            <person name="Keating K."/>
            <person name="Fields C.J."/>
        </authorList>
    </citation>
    <scope>NUCLEOTIDE SEQUENCE</scope>
    <source>
        <strain evidence="7">Niue_2</strain>
        <tissue evidence="7">Leaf</tissue>
    </source>
</reference>